<accession>A0ABC8AL38</accession>
<protein>
    <recommendedName>
        <fullName evidence="3">Hydrolase</fullName>
    </recommendedName>
</protein>
<dbReference type="KEGG" id="nsr:NS506_00765"/>
<evidence type="ECO:0008006" key="3">
    <source>
        <dbReference type="Google" id="ProtNLM"/>
    </source>
</evidence>
<organism evidence="1 2">
    <name type="scientific">Nocardia seriolae</name>
    <dbReference type="NCBI Taxonomy" id="37332"/>
    <lineage>
        <taxon>Bacteria</taxon>
        <taxon>Bacillati</taxon>
        <taxon>Actinomycetota</taxon>
        <taxon>Actinomycetes</taxon>
        <taxon>Mycobacteriales</taxon>
        <taxon>Nocardiaceae</taxon>
        <taxon>Nocardia</taxon>
    </lineage>
</organism>
<dbReference type="Proteomes" id="UP000180166">
    <property type="component" value="Chromosome"/>
</dbReference>
<evidence type="ECO:0000313" key="2">
    <source>
        <dbReference type="Proteomes" id="UP000180166"/>
    </source>
</evidence>
<evidence type="ECO:0000313" key="1">
    <source>
        <dbReference type="EMBL" id="APA94844.1"/>
    </source>
</evidence>
<proteinExistence type="predicted"/>
<dbReference type="AlphaFoldDB" id="A0ABC8AL38"/>
<gene>
    <name evidence="1" type="ORF">NS506_00765</name>
</gene>
<name>A0ABC8AL38_9NOCA</name>
<dbReference type="EMBL" id="CP017839">
    <property type="protein sequence ID" value="APA94844.1"/>
    <property type="molecule type" value="Genomic_DNA"/>
</dbReference>
<reference evidence="1 2" key="1">
    <citation type="submission" date="2016-10" db="EMBL/GenBank/DDBJ databases">
        <title>Genome sequence of Nocardia seriolae strain EM150506, isolated from Anguila japonica.</title>
        <authorList>
            <person name="Han H.-J."/>
        </authorList>
    </citation>
    <scope>NUCLEOTIDE SEQUENCE [LARGE SCALE GENOMIC DNA]</scope>
    <source>
        <strain evidence="1 2">EM150506</strain>
    </source>
</reference>
<sequence>MSATLTKIEVLFDAFGVIQTFTEELPFLALK</sequence>